<evidence type="ECO:0000256" key="1">
    <source>
        <dbReference type="ARBA" id="ARBA00004651"/>
    </source>
</evidence>
<evidence type="ECO:0000313" key="8">
    <source>
        <dbReference type="Proteomes" id="UP000011912"/>
    </source>
</evidence>
<evidence type="ECO:0000256" key="4">
    <source>
        <dbReference type="ARBA" id="ARBA00022989"/>
    </source>
</evidence>
<dbReference type="PIRSF" id="PIRSF006483">
    <property type="entry name" value="Membrane_protein_YitT"/>
    <property type="match status" value="1"/>
</dbReference>
<keyword evidence="2" id="KW-1003">Cell membrane</keyword>
<keyword evidence="8" id="KW-1185">Reference proteome</keyword>
<evidence type="ECO:0000256" key="5">
    <source>
        <dbReference type="ARBA" id="ARBA00023136"/>
    </source>
</evidence>
<feature type="transmembrane region" description="Helical" evidence="6">
    <location>
        <begin position="78"/>
        <end position="95"/>
    </location>
</feature>
<keyword evidence="3 6" id="KW-0812">Transmembrane</keyword>
<feature type="transmembrane region" description="Helical" evidence="6">
    <location>
        <begin position="12"/>
        <end position="31"/>
    </location>
</feature>
<evidence type="ECO:0000256" key="3">
    <source>
        <dbReference type="ARBA" id="ARBA00022692"/>
    </source>
</evidence>
<accession>M5J5I4</accession>
<protein>
    <recommendedName>
        <fullName evidence="9">DUF2179 domain-containing protein</fullName>
    </recommendedName>
</protein>
<keyword evidence="5 6" id="KW-0472">Membrane</keyword>
<dbReference type="PANTHER" id="PTHR33545:SF4">
    <property type="entry name" value="UPF0750 MEMBRANE PROTEIN YXKD"/>
    <property type="match status" value="1"/>
</dbReference>
<feature type="transmembrane region" description="Helical" evidence="6">
    <location>
        <begin position="145"/>
        <end position="168"/>
    </location>
</feature>
<name>M5J5I4_9LACO</name>
<dbReference type="Proteomes" id="UP000011912">
    <property type="component" value="Unassembled WGS sequence"/>
</dbReference>
<dbReference type="PANTHER" id="PTHR33545">
    <property type="entry name" value="UPF0750 MEMBRANE PROTEIN YITT-RELATED"/>
    <property type="match status" value="1"/>
</dbReference>
<feature type="transmembrane region" description="Helical" evidence="6">
    <location>
        <begin position="107"/>
        <end position="125"/>
    </location>
</feature>
<dbReference type="EMBL" id="ANAG01000003">
    <property type="protein sequence ID" value="EKW99626.1"/>
    <property type="molecule type" value="Genomic_DNA"/>
</dbReference>
<feature type="transmembrane region" description="Helical" evidence="6">
    <location>
        <begin position="46"/>
        <end position="71"/>
    </location>
</feature>
<dbReference type="STRING" id="1227363.D271_00788"/>
<reference evidence="7 8" key="1">
    <citation type="journal article" date="2013" name="Genome Announc.">
        <title>Genome Sequence of Lactobacillus saerimneri 30a (Formerly Lactobacillus sp. Strain 30a), a Reference Lactic Acid Bacterium Strain Producing Biogenic Amines.</title>
        <authorList>
            <person name="Romano A."/>
            <person name="Trip H."/>
            <person name="Campbell-Sills H."/>
            <person name="Bouchez O."/>
            <person name="Sherman D."/>
            <person name="Lolkema J.S."/>
            <person name="Lucas P.M."/>
        </authorList>
    </citation>
    <scope>NUCLEOTIDE SEQUENCE [LARGE SCALE GENOMIC DNA]</scope>
    <source>
        <strain evidence="7 8">30a</strain>
    </source>
</reference>
<comment type="subcellular location">
    <subcellularLocation>
        <location evidence="1">Cell membrane</location>
        <topology evidence="1">Multi-pass membrane protein</topology>
    </subcellularLocation>
</comment>
<evidence type="ECO:0000256" key="6">
    <source>
        <dbReference type="SAM" id="Phobius"/>
    </source>
</evidence>
<proteinExistence type="predicted"/>
<evidence type="ECO:0000256" key="2">
    <source>
        <dbReference type="ARBA" id="ARBA00022475"/>
    </source>
</evidence>
<keyword evidence="4 6" id="KW-1133">Transmembrane helix</keyword>
<dbReference type="InterPro" id="IPR003740">
    <property type="entry name" value="YitT"/>
</dbReference>
<dbReference type="InterPro" id="IPR051461">
    <property type="entry name" value="UPF0750_membrane"/>
</dbReference>
<dbReference type="PATRIC" id="fig|1227363.6.peg.151"/>
<dbReference type="GO" id="GO:0005886">
    <property type="term" value="C:plasma membrane"/>
    <property type="evidence" value="ECO:0007669"/>
    <property type="project" value="UniProtKB-SubCell"/>
</dbReference>
<dbReference type="AlphaFoldDB" id="M5J5I4"/>
<dbReference type="Pfam" id="PF02588">
    <property type="entry name" value="YitT_membrane"/>
    <property type="match status" value="1"/>
</dbReference>
<comment type="caution">
    <text evidence="7">The sequence shown here is derived from an EMBL/GenBank/DDBJ whole genome shotgun (WGS) entry which is preliminary data.</text>
</comment>
<gene>
    <name evidence="7" type="ORF">D271_00788</name>
</gene>
<organism evidence="7 8">
    <name type="scientific">Ligilactobacillus saerimneri 30a</name>
    <dbReference type="NCBI Taxonomy" id="1227363"/>
    <lineage>
        <taxon>Bacteria</taxon>
        <taxon>Bacillati</taxon>
        <taxon>Bacillota</taxon>
        <taxon>Bacilli</taxon>
        <taxon>Lactobacillales</taxon>
        <taxon>Lactobacillaceae</taxon>
        <taxon>Ligilactobacillus</taxon>
    </lineage>
</organism>
<evidence type="ECO:0000313" key="7">
    <source>
        <dbReference type="EMBL" id="EKW99626.1"/>
    </source>
</evidence>
<evidence type="ECO:0008006" key="9">
    <source>
        <dbReference type="Google" id="ProtNLM"/>
    </source>
</evidence>
<dbReference type="RefSeq" id="WP_009551224.1">
    <property type="nucleotide sequence ID" value="NZ_ANAG01000003.1"/>
</dbReference>
<sequence length="275" mass="30139">MRADYKLIIRNIFLNVMGALVYAIAVRAFLISNDLGEGGVTGLMTIFYYCFKIPTWLTNCVLNTIILILGWKLLDKKTVYYTLLTIFSISAWLHVVDRIHFELHDPLVAALAGGALMGIAMGLIFKGHGTIAGSTVLAAILNKYFGFKTGYAMLIFDYAVAIPSLVVIGFENMLLTLVELYASAVVLNKILAWGVDQKALLITGEFPQTLGTDLTQLYGGKITELAGDTGVQLYYVCATSKYVNALNKIKQLAPAAYVVVSDVRSSYGRDVLRLL</sequence>